<reference evidence="3" key="1">
    <citation type="submission" date="2016-11" db="EMBL/GenBank/DDBJ databases">
        <authorList>
            <person name="Varghese N."/>
            <person name="Submissions S."/>
        </authorList>
    </citation>
    <scope>NUCLEOTIDE SEQUENCE [LARGE SCALE GENOMIC DNA]</scope>
    <source>
        <strain evidence="3">DSM 19514</strain>
    </source>
</reference>
<keyword evidence="3" id="KW-1185">Reference proteome</keyword>
<proteinExistence type="predicted"/>
<gene>
    <name evidence="2" type="ORF">SAMN02745225_01634</name>
</gene>
<evidence type="ECO:0000313" key="3">
    <source>
        <dbReference type="Proteomes" id="UP000184295"/>
    </source>
</evidence>
<dbReference type="Proteomes" id="UP000184295">
    <property type="component" value="Unassembled WGS sequence"/>
</dbReference>
<dbReference type="EMBL" id="FQUL01000024">
    <property type="protein sequence ID" value="SHE79114.1"/>
    <property type="molecule type" value="Genomic_DNA"/>
</dbReference>
<dbReference type="AlphaFoldDB" id="A0A1M4WD15"/>
<dbReference type="RefSeq" id="WP_072791183.1">
    <property type="nucleotide sequence ID" value="NZ_FQUL01000024.1"/>
</dbReference>
<protein>
    <recommendedName>
        <fullName evidence="4">Integrase</fullName>
    </recommendedName>
</protein>
<dbReference type="InterPro" id="IPR010998">
    <property type="entry name" value="Integrase_recombinase_N"/>
</dbReference>
<dbReference type="STRING" id="1121881.SAMN02745225_01634"/>
<evidence type="ECO:0008006" key="4">
    <source>
        <dbReference type="Google" id="ProtNLM"/>
    </source>
</evidence>
<keyword evidence="1" id="KW-0238">DNA-binding</keyword>
<dbReference type="Gene3D" id="1.10.150.130">
    <property type="match status" value="1"/>
</dbReference>
<dbReference type="GO" id="GO:0003677">
    <property type="term" value="F:DNA binding"/>
    <property type="evidence" value="ECO:0007669"/>
    <property type="project" value="UniProtKB-KW"/>
</dbReference>
<organism evidence="2 3">
    <name type="scientific">Ferrithrix thermotolerans DSM 19514</name>
    <dbReference type="NCBI Taxonomy" id="1121881"/>
    <lineage>
        <taxon>Bacteria</taxon>
        <taxon>Bacillati</taxon>
        <taxon>Actinomycetota</taxon>
        <taxon>Acidimicrobiia</taxon>
        <taxon>Acidimicrobiales</taxon>
        <taxon>Acidimicrobiaceae</taxon>
        <taxon>Ferrithrix</taxon>
    </lineage>
</organism>
<evidence type="ECO:0000256" key="1">
    <source>
        <dbReference type="ARBA" id="ARBA00023125"/>
    </source>
</evidence>
<evidence type="ECO:0000313" key="2">
    <source>
        <dbReference type="EMBL" id="SHE79114.1"/>
    </source>
</evidence>
<name>A0A1M4WD15_9ACTN</name>
<dbReference type="OrthoDB" id="8776710at2"/>
<sequence length="709" mass="79340">MSRSAAARHREPQIFQTGAEEVVFRNVQADPDSGPLSRYGDDAWLLHPMAQKLTSDPLKIDFATLPSSYRDTGKRLVWTFINERTPMDALSRPTAIRDRLAAGSIPTIFHDIRMFLKWLDARGVTDLRSVTPGDFRAYASHVAGRSVTREVKGRQLFSVTRIWLIAPYLPLDDRMLRPTWEDIAAQEDRIDSVIGPANWTGENKRLPVHPQSMSALLLAALRFIEVFRDDINNAVADKARMQTQIPLRQEPEHVERANAYLHRLKASGGSLPGMRGTGPKPPNDINLAIQYLAATLRITENLAKSLSNRGVAIRLGTAMPTTITGLVDGEPWCSAIDYYEVEQLRHMLMIACFIVVAYLSGIRVEECRALRRGSCTAARPEPGMPPHFEIRGHSFKDALDEDGNAIPGGVERETPWFVLEPVAKAIATAEAMHSSGYVFTRGLFRAHKQEELEPPLAQATRDSIRGFVDWWNAYCETNGNTRDVIPPDPDGAIVPARFRRTLAWFIYRVPGGRIALGLQYGHLRGYTSDAYGSRVASGLRDVFPMEEALAVAESLHEAAQRLDAGEQVSGPASSRYVSGVRVFQRTFDGAYLTARQMAALRRDPRLRIYDNPSRALACVYDQTKALCHPDRNRNRADVTRTPDMSRCRENCGNIARTDTHAESLQAEIGNLREEAESPLTPEPIRVRLLARIAKRENELQVHTQQRSVL</sequence>
<accession>A0A1M4WD15</accession>